<reference evidence="2" key="1">
    <citation type="submission" date="2021-04" db="EMBL/GenBank/DDBJ databases">
        <title>First draft genome resource for Brassicaceae pathogens Fusarium oxysporum f. sp. raphani and Fusarium oxysporum f. sp. rapae.</title>
        <authorList>
            <person name="Asai S."/>
        </authorList>
    </citation>
    <scope>NUCLEOTIDE SEQUENCE</scope>
    <source>
        <strain evidence="2">Tf1208</strain>
    </source>
</reference>
<dbReference type="EMBL" id="JAELUQ010000016">
    <property type="protein sequence ID" value="KAG7402835.1"/>
    <property type="molecule type" value="Genomic_DNA"/>
</dbReference>
<proteinExistence type="predicted"/>
<organism evidence="2 3">
    <name type="scientific">Fusarium oxysporum f. sp. rapae</name>
    <dbReference type="NCBI Taxonomy" id="485398"/>
    <lineage>
        <taxon>Eukaryota</taxon>
        <taxon>Fungi</taxon>
        <taxon>Dikarya</taxon>
        <taxon>Ascomycota</taxon>
        <taxon>Pezizomycotina</taxon>
        <taxon>Sordariomycetes</taxon>
        <taxon>Hypocreomycetidae</taxon>
        <taxon>Hypocreales</taxon>
        <taxon>Nectriaceae</taxon>
        <taxon>Fusarium</taxon>
        <taxon>Fusarium oxysporum species complex</taxon>
    </lineage>
</organism>
<accession>A0A8J5NDX7</accession>
<name>A0A8J5NDX7_FUSOX</name>
<evidence type="ECO:0000313" key="2">
    <source>
        <dbReference type="EMBL" id="KAG7402835.1"/>
    </source>
</evidence>
<comment type="caution">
    <text evidence="2">The sequence shown here is derived from an EMBL/GenBank/DDBJ whole genome shotgun (WGS) entry which is preliminary data.</text>
</comment>
<protein>
    <submittedName>
        <fullName evidence="2">Uncharacterized protein</fullName>
    </submittedName>
</protein>
<feature type="region of interest" description="Disordered" evidence="1">
    <location>
        <begin position="1"/>
        <end position="32"/>
    </location>
</feature>
<sequence>MPGSTGAPSRKVARRRRQAPPTRLEHATDKQLGRRLQLKNERCWVGTLKNSSRSSSSGDPGGNVYLYFVNKDQYFLQDNKLAKKVIEKILQQSQRHYSIGEI</sequence>
<evidence type="ECO:0000256" key="1">
    <source>
        <dbReference type="SAM" id="MobiDB-lite"/>
    </source>
</evidence>
<evidence type="ECO:0000313" key="3">
    <source>
        <dbReference type="Proteomes" id="UP000694050"/>
    </source>
</evidence>
<dbReference type="Proteomes" id="UP000694050">
    <property type="component" value="Unassembled WGS sequence"/>
</dbReference>
<feature type="compositionally biased region" description="Basic and acidic residues" evidence="1">
    <location>
        <begin position="23"/>
        <end position="32"/>
    </location>
</feature>
<gene>
    <name evidence="2" type="ORF">Forpe1208_v016926</name>
</gene>
<dbReference type="AlphaFoldDB" id="A0A8J5NDX7"/>